<dbReference type="PANTHER" id="PTHR24421">
    <property type="entry name" value="NITRATE/NITRITE SENSOR PROTEIN NARX-RELATED"/>
    <property type="match status" value="1"/>
</dbReference>
<evidence type="ECO:0000256" key="2">
    <source>
        <dbReference type="ARBA" id="ARBA00022777"/>
    </source>
</evidence>
<evidence type="ECO:0000313" key="7">
    <source>
        <dbReference type="Proteomes" id="UP001479933"/>
    </source>
</evidence>
<dbReference type="InterPro" id="IPR036890">
    <property type="entry name" value="HATPase_C_sf"/>
</dbReference>
<keyword evidence="4" id="KW-1133">Transmembrane helix</keyword>
<reference evidence="6 7" key="1">
    <citation type="journal article" date="2023" name="Virus Evol.">
        <title>Computational host range prediction-The good, the bad, and the ugly.</title>
        <authorList>
            <person name="Howell A.A."/>
            <person name="Versoza C.J."/>
            <person name="Pfeifer S.P."/>
        </authorList>
    </citation>
    <scope>NUCLEOTIDE SEQUENCE [LARGE SCALE GENOMIC DNA]</scope>
    <source>
        <strain evidence="6 7">1610/1b</strain>
    </source>
</reference>
<evidence type="ECO:0000256" key="4">
    <source>
        <dbReference type="SAM" id="Phobius"/>
    </source>
</evidence>
<dbReference type="RefSeq" id="WP_066171413.1">
    <property type="nucleotide sequence ID" value="NZ_CP136137.1"/>
</dbReference>
<keyword evidence="2 6" id="KW-0418">Kinase</keyword>
<feature type="transmembrane region" description="Helical" evidence="4">
    <location>
        <begin position="47"/>
        <end position="67"/>
    </location>
</feature>
<keyword evidence="3" id="KW-0902">Two-component regulatory system</keyword>
<keyword evidence="7" id="KW-1185">Reference proteome</keyword>
<dbReference type="CDD" id="cd16917">
    <property type="entry name" value="HATPase_UhpB-NarQ-NarX-like"/>
    <property type="match status" value="1"/>
</dbReference>
<name>A0ABZ2U4Y0_9ACTN</name>
<dbReference type="Proteomes" id="UP001479933">
    <property type="component" value="Chromosome"/>
</dbReference>
<gene>
    <name evidence="6" type="ORF">RVF87_06065</name>
</gene>
<feature type="transmembrane region" description="Helical" evidence="4">
    <location>
        <begin position="17"/>
        <end position="35"/>
    </location>
</feature>
<keyword evidence="1" id="KW-0808">Transferase</keyword>
<sequence length="368" mass="38906">MIPAPAPTTSPWRGGRWLFGAVWLLFMAYPIIGVVTADAGWGVKGILLALLGIFIIVYVLLCVHAMFTAPVRAASRNLAIAALTLIGVALLPVLHTEAFAISPFVMAAVAFAAPWRTRYALAAVVAIVASAILVPEFFGWGIDTGFLVVMVVVGLTMGFTRVMRDGERERDQAAQRQRDLNAQLAVVAERERVARDVHDILGHSLTVITVKSELAGRLVDLDPERAKTEIAELNALAREALAEVRSTVGSLQTPELPSVVASAASALRAAGIEAHLPDPDEDVGANATLFAWVLREAVTNVVRHSGATRCDVTLTPDRIAVVDDGHGSPLLTYGNGLRGLAERVGACGGRLAVESDARGTTVTATVSS</sequence>
<dbReference type="Gene3D" id="3.30.565.10">
    <property type="entry name" value="Histidine kinase-like ATPase, C-terminal domain"/>
    <property type="match status" value="1"/>
</dbReference>
<evidence type="ECO:0000313" key="6">
    <source>
        <dbReference type="EMBL" id="WYY08627.1"/>
    </source>
</evidence>
<dbReference type="PANTHER" id="PTHR24421:SF63">
    <property type="entry name" value="SENSOR HISTIDINE KINASE DESK"/>
    <property type="match status" value="1"/>
</dbReference>
<evidence type="ECO:0000256" key="3">
    <source>
        <dbReference type="ARBA" id="ARBA00023012"/>
    </source>
</evidence>
<feature type="domain" description="Signal transduction histidine kinase subgroup 3 dimerisation and phosphoacceptor" evidence="5">
    <location>
        <begin position="189"/>
        <end position="255"/>
    </location>
</feature>
<evidence type="ECO:0000259" key="5">
    <source>
        <dbReference type="Pfam" id="PF07730"/>
    </source>
</evidence>
<accession>A0ABZ2U4Y0</accession>
<feature type="transmembrane region" description="Helical" evidence="4">
    <location>
        <begin position="144"/>
        <end position="162"/>
    </location>
</feature>
<keyword evidence="4" id="KW-0472">Membrane</keyword>
<evidence type="ECO:0000256" key="1">
    <source>
        <dbReference type="ARBA" id="ARBA00022679"/>
    </source>
</evidence>
<keyword evidence="4" id="KW-0812">Transmembrane</keyword>
<dbReference type="EMBL" id="CP136137">
    <property type="protein sequence ID" value="WYY08627.1"/>
    <property type="molecule type" value="Genomic_DNA"/>
</dbReference>
<dbReference type="SUPFAM" id="SSF55874">
    <property type="entry name" value="ATPase domain of HSP90 chaperone/DNA topoisomerase II/histidine kinase"/>
    <property type="match status" value="1"/>
</dbReference>
<dbReference type="Pfam" id="PF07730">
    <property type="entry name" value="HisKA_3"/>
    <property type="match status" value="1"/>
</dbReference>
<dbReference type="InterPro" id="IPR011712">
    <property type="entry name" value="Sig_transdc_His_kin_sub3_dim/P"/>
</dbReference>
<feature type="transmembrane region" description="Helical" evidence="4">
    <location>
        <begin position="119"/>
        <end position="138"/>
    </location>
</feature>
<dbReference type="Gene3D" id="1.20.5.1930">
    <property type="match status" value="1"/>
</dbReference>
<dbReference type="GO" id="GO:0016301">
    <property type="term" value="F:kinase activity"/>
    <property type="evidence" value="ECO:0007669"/>
    <property type="project" value="UniProtKB-KW"/>
</dbReference>
<organism evidence="6 7">
    <name type="scientific">Gordonia hydrophobica</name>
    <dbReference type="NCBI Taxonomy" id="40516"/>
    <lineage>
        <taxon>Bacteria</taxon>
        <taxon>Bacillati</taxon>
        <taxon>Actinomycetota</taxon>
        <taxon>Actinomycetes</taxon>
        <taxon>Mycobacteriales</taxon>
        <taxon>Gordoniaceae</taxon>
        <taxon>Gordonia</taxon>
    </lineage>
</organism>
<proteinExistence type="predicted"/>
<protein>
    <submittedName>
        <fullName evidence="6">Sensor histidine kinase</fullName>
    </submittedName>
</protein>
<feature type="transmembrane region" description="Helical" evidence="4">
    <location>
        <begin position="79"/>
        <end position="112"/>
    </location>
</feature>
<dbReference type="InterPro" id="IPR050482">
    <property type="entry name" value="Sensor_HK_TwoCompSys"/>
</dbReference>